<evidence type="ECO:0000256" key="4">
    <source>
        <dbReference type="ARBA" id="ARBA00022490"/>
    </source>
</evidence>
<comment type="caution">
    <text evidence="15">The sequence shown here is derived from an EMBL/GenBank/DDBJ whole genome shotgun (WGS) entry which is preliminary data.</text>
</comment>
<dbReference type="SUPFAM" id="SSF47323">
    <property type="entry name" value="Anticodon-binding domain of a subclass of class I aminoacyl-tRNA synthetases"/>
    <property type="match status" value="1"/>
</dbReference>
<dbReference type="GO" id="GO:0006438">
    <property type="term" value="P:valyl-tRNA aminoacylation"/>
    <property type="evidence" value="ECO:0007669"/>
    <property type="project" value="UniProtKB-UniRule"/>
</dbReference>
<dbReference type="SUPFAM" id="SSF52374">
    <property type="entry name" value="Nucleotidylyl transferase"/>
    <property type="match status" value="1"/>
</dbReference>
<keyword evidence="9 12" id="KW-0030">Aminoacyl-tRNA synthetase</keyword>
<evidence type="ECO:0000256" key="5">
    <source>
        <dbReference type="ARBA" id="ARBA00022598"/>
    </source>
</evidence>
<evidence type="ECO:0000256" key="12">
    <source>
        <dbReference type="RuleBase" id="RU363035"/>
    </source>
</evidence>
<dbReference type="EC" id="6.1.1.9" evidence="3 11"/>
<dbReference type="InterPro" id="IPR002300">
    <property type="entry name" value="aa-tRNA-synth_Ia"/>
</dbReference>
<sequence>MTHEKFQKPYDPQGTEGRIYKLWEKSGFFNPDRLPLINTDEKRVNADANSRRKSVSHPRTSAFCIVMPPPNVTGVLHMGHALMLTLEDIMIRYKRMRGFKTLWLPGTDHAAIATQARVEKDVYKKEGRNRHDLGREEFLKRVEAFAKESHDTIVSQIKVMGASCDWSREAFTLDEKRSLAVGTMFKKMYDDGLIYRGSRIVNWDPKGQTTISDDEIVYETRKAVLYTFRYGKDFPIPIASTRPETKLGDVGVAVHPEGKWKKYIGKTFLIQDFAGVPLTLKVVGDEAVDKEFGTGAVGLTPAHSHTDSEIADRHELPKDRVVIGELGKMSEAAGARWNGKKVAEVREGVVLWLKEQGLLEKEEEITQNVATAERTGGIIEPLPKLQWFVNVNKPVAERGGKTLKEIMREAVASKEIKILPEHFEKTYFHWIENLRDWCISRQIWYGHRIPVYYCKRGFGGELQVHKVVKSVKSDCENPIVSIENIVDCPHCGGTVEQDPDTLDTWFSSGLWTFSTLGWPSFAKATAGTPGPENDLANYHPTDVLETGYEILFFWVARMVLMSGYALGEVPFRTVYLHGTVRDGQGRKMSKSLGNGIDPIDVAKKFGTDAGRMALIVGNTPGTDTNISEDKIRGYKNFANKLWNIARFILESTKGETLESGFSAYSSADMKLREERHGILADVTKDMEAYRFYLAAEKLYHYAWHTLADTVIEESKEIFRSGAPEEQKSRKQFLLHTLDKVLRALHPFIPFVTEEIWQLWKQPEEKEGMLMVQEWPIH</sequence>
<organism evidence="15 16">
    <name type="scientific">Candidatus Taylorbacteria bacterium RIFCSPHIGHO2_01_FULL_51_15</name>
    <dbReference type="NCBI Taxonomy" id="1802304"/>
    <lineage>
        <taxon>Bacteria</taxon>
        <taxon>Candidatus Tayloriibacteriota</taxon>
    </lineage>
</organism>
<dbReference type="InterPro" id="IPR013155">
    <property type="entry name" value="M/V/L/I-tRNA-synth_anticd-bd"/>
</dbReference>
<dbReference type="SUPFAM" id="SSF50677">
    <property type="entry name" value="ValRS/IleRS/LeuRS editing domain"/>
    <property type="match status" value="1"/>
</dbReference>
<evidence type="ECO:0000256" key="2">
    <source>
        <dbReference type="ARBA" id="ARBA00011245"/>
    </source>
</evidence>
<keyword evidence="6 12" id="KW-0547">Nucleotide-binding</keyword>
<dbReference type="Gene3D" id="3.40.50.620">
    <property type="entry name" value="HUPs"/>
    <property type="match status" value="2"/>
</dbReference>
<gene>
    <name evidence="15" type="ORF">A2849_01620</name>
</gene>
<dbReference type="GO" id="GO:0002161">
    <property type="term" value="F:aminoacyl-tRNA deacylase activity"/>
    <property type="evidence" value="ECO:0007669"/>
    <property type="project" value="InterPro"/>
</dbReference>
<evidence type="ECO:0000256" key="7">
    <source>
        <dbReference type="ARBA" id="ARBA00022840"/>
    </source>
</evidence>
<feature type="domain" description="Aminoacyl-tRNA synthetase class Ia" evidence="13">
    <location>
        <begin position="60"/>
        <end position="626"/>
    </location>
</feature>
<dbReference type="GO" id="GO:0004832">
    <property type="term" value="F:valine-tRNA ligase activity"/>
    <property type="evidence" value="ECO:0007669"/>
    <property type="project" value="UniProtKB-UniRule"/>
</dbReference>
<evidence type="ECO:0000256" key="3">
    <source>
        <dbReference type="ARBA" id="ARBA00013169"/>
    </source>
</evidence>
<evidence type="ECO:0000256" key="6">
    <source>
        <dbReference type="ARBA" id="ARBA00022741"/>
    </source>
</evidence>
<evidence type="ECO:0000256" key="10">
    <source>
        <dbReference type="ARBA" id="ARBA00047552"/>
    </source>
</evidence>
<dbReference type="EMBL" id="MHRI01000012">
    <property type="protein sequence ID" value="OHA21198.1"/>
    <property type="molecule type" value="Genomic_DNA"/>
</dbReference>
<evidence type="ECO:0000256" key="11">
    <source>
        <dbReference type="NCBIfam" id="TIGR00422"/>
    </source>
</evidence>
<comment type="catalytic activity">
    <reaction evidence="10">
        <text>tRNA(Val) + L-valine + ATP = L-valyl-tRNA(Val) + AMP + diphosphate</text>
        <dbReference type="Rhea" id="RHEA:10704"/>
        <dbReference type="Rhea" id="RHEA-COMP:9672"/>
        <dbReference type="Rhea" id="RHEA-COMP:9708"/>
        <dbReference type="ChEBI" id="CHEBI:30616"/>
        <dbReference type="ChEBI" id="CHEBI:33019"/>
        <dbReference type="ChEBI" id="CHEBI:57762"/>
        <dbReference type="ChEBI" id="CHEBI:78442"/>
        <dbReference type="ChEBI" id="CHEBI:78537"/>
        <dbReference type="ChEBI" id="CHEBI:456215"/>
        <dbReference type="EC" id="6.1.1.9"/>
    </reaction>
</comment>
<evidence type="ECO:0000313" key="15">
    <source>
        <dbReference type="EMBL" id="OHA21198.1"/>
    </source>
</evidence>
<dbReference type="FunFam" id="3.40.50.620:FF:000032">
    <property type="entry name" value="Valine--tRNA ligase"/>
    <property type="match status" value="1"/>
</dbReference>
<dbReference type="InterPro" id="IPR009008">
    <property type="entry name" value="Val/Leu/Ile-tRNA-synth_edit"/>
</dbReference>
<evidence type="ECO:0000259" key="13">
    <source>
        <dbReference type="Pfam" id="PF00133"/>
    </source>
</evidence>
<dbReference type="AlphaFoldDB" id="A0A1G2MBG8"/>
<proteinExistence type="inferred from homology"/>
<dbReference type="CDD" id="cd00817">
    <property type="entry name" value="ValRS_core"/>
    <property type="match status" value="1"/>
</dbReference>
<comment type="subunit">
    <text evidence="2">Monomer.</text>
</comment>
<dbReference type="InterPro" id="IPR001412">
    <property type="entry name" value="aa-tRNA-synth_I_CS"/>
</dbReference>
<dbReference type="Proteomes" id="UP000178121">
    <property type="component" value="Unassembled WGS sequence"/>
</dbReference>
<evidence type="ECO:0000259" key="14">
    <source>
        <dbReference type="Pfam" id="PF08264"/>
    </source>
</evidence>
<dbReference type="InterPro" id="IPR014729">
    <property type="entry name" value="Rossmann-like_a/b/a_fold"/>
</dbReference>
<dbReference type="CDD" id="cd07962">
    <property type="entry name" value="Anticodon_Ia_Val"/>
    <property type="match status" value="1"/>
</dbReference>
<dbReference type="GO" id="GO:0005829">
    <property type="term" value="C:cytosol"/>
    <property type="evidence" value="ECO:0007669"/>
    <property type="project" value="TreeGrafter"/>
</dbReference>
<protein>
    <recommendedName>
        <fullName evidence="3 11">Valine--tRNA ligase</fullName>
        <ecNumber evidence="3 11">6.1.1.9</ecNumber>
    </recommendedName>
</protein>
<dbReference type="NCBIfam" id="TIGR00422">
    <property type="entry name" value="valS"/>
    <property type="match status" value="1"/>
</dbReference>
<name>A0A1G2MBG8_9BACT</name>
<dbReference type="Pfam" id="PF00133">
    <property type="entry name" value="tRNA-synt_1"/>
    <property type="match status" value="1"/>
</dbReference>
<dbReference type="PANTHER" id="PTHR11946">
    <property type="entry name" value="VALYL-TRNA SYNTHETASES"/>
    <property type="match status" value="1"/>
</dbReference>
<comment type="subcellular location">
    <subcellularLocation>
        <location evidence="1">Cytoplasm</location>
    </subcellularLocation>
</comment>
<dbReference type="NCBIfam" id="NF004349">
    <property type="entry name" value="PRK05729.1"/>
    <property type="match status" value="1"/>
</dbReference>
<feature type="domain" description="Methionyl/Valyl/Leucyl/Isoleucyl-tRNA synthetase anticodon-binding" evidence="14">
    <location>
        <begin position="671"/>
        <end position="775"/>
    </location>
</feature>
<dbReference type="PROSITE" id="PS00178">
    <property type="entry name" value="AA_TRNA_LIGASE_I"/>
    <property type="match status" value="1"/>
</dbReference>
<dbReference type="InterPro" id="IPR002303">
    <property type="entry name" value="Valyl-tRNA_ligase"/>
</dbReference>
<evidence type="ECO:0000256" key="1">
    <source>
        <dbReference type="ARBA" id="ARBA00004496"/>
    </source>
</evidence>
<keyword evidence="7 12" id="KW-0067">ATP-binding</keyword>
<dbReference type="InterPro" id="IPR033705">
    <property type="entry name" value="Anticodon_Ia_Val"/>
</dbReference>
<dbReference type="GO" id="GO:0005524">
    <property type="term" value="F:ATP binding"/>
    <property type="evidence" value="ECO:0007669"/>
    <property type="project" value="UniProtKB-KW"/>
</dbReference>
<evidence type="ECO:0000256" key="8">
    <source>
        <dbReference type="ARBA" id="ARBA00022917"/>
    </source>
</evidence>
<dbReference type="InterPro" id="IPR009080">
    <property type="entry name" value="tRNAsynth_Ia_anticodon-bd"/>
</dbReference>
<keyword evidence="5 12" id="KW-0436">Ligase</keyword>
<evidence type="ECO:0000256" key="9">
    <source>
        <dbReference type="ARBA" id="ARBA00023146"/>
    </source>
</evidence>
<dbReference type="Gene3D" id="1.10.730.10">
    <property type="entry name" value="Isoleucyl-tRNA Synthetase, Domain 1"/>
    <property type="match status" value="1"/>
</dbReference>
<dbReference type="PRINTS" id="PR00986">
    <property type="entry name" value="TRNASYNTHVAL"/>
</dbReference>
<accession>A0A1G2MBG8</accession>
<keyword evidence="8 12" id="KW-0648">Protein biosynthesis</keyword>
<evidence type="ECO:0000313" key="16">
    <source>
        <dbReference type="Proteomes" id="UP000178121"/>
    </source>
</evidence>
<dbReference type="PANTHER" id="PTHR11946:SF93">
    <property type="entry name" value="VALINE--TRNA LIGASE, CHLOROPLASTIC_MITOCHONDRIAL 2"/>
    <property type="match status" value="1"/>
</dbReference>
<comment type="similarity">
    <text evidence="12">Belongs to the class-I aminoacyl-tRNA synthetase family.</text>
</comment>
<dbReference type="Pfam" id="PF08264">
    <property type="entry name" value="Anticodon_1"/>
    <property type="match status" value="1"/>
</dbReference>
<reference evidence="15 16" key="1">
    <citation type="journal article" date="2016" name="Nat. Commun.">
        <title>Thousands of microbial genomes shed light on interconnected biogeochemical processes in an aquifer system.</title>
        <authorList>
            <person name="Anantharaman K."/>
            <person name="Brown C.T."/>
            <person name="Hug L.A."/>
            <person name="Sharon I."/>
            <person name="Castelle C.J."/>
            <person name="Probst A.J."/>
            <person name="Thomas B.C."/>
            <person name="Singh A."/>
            <person name="Wilkins M.J."/>
            <person name="Karaoz U."/>
            <person name="Brodie E.L."/>
            <person name="Williams K.H."/>
            <person name="Hubbard S.S."/>
            <person name="Banfield J.F."/>
        </authorList>
    </citation>
    <scope>NUCLEOTIDE SEQUENCE [LARGE SCALE GENOMIC DNA]</scope>
</reference>
<keyword evidence="4" id="KW-0963">Cytoplasm</keyword>